<dbReference type="PANTHER" id="PTHR43581:SF4">
    <property type="entry name" value="ATP_GTP PHOSPHATASE"/>
    <property type="match status" value="1"/>
</dbReference>
<dbReference type="InterPro" id="IPR027417">
    <property type="entry name" value="P-loop_NTPase"/>
</dbReference>
<dbReference type="EMBL" id="LRPB01000049">
    <property type="protein sequence ID" value="KYG79378.1"/>
    <property type="molecule type" value="Genomic_DNA"/>
</dbReference>
<feature type="domain" description="OLD protein-like TOPRIM" evidence="2">
    <location>
        <begin position="402"/>
        <end position="472"/>
    </location>
</feature>
<keyword evidence="3" id="KW-0255">Endonuclease</keyword>
<evidence type="ECO:0000259" key="2">
    <source>
        <dbReference type="Pfam" id="PF20469"/>
    </source>
</evidence>
<dbReference type="InterPro" id="IPR051396">
    <property type="entry name" value="Bact_Antivir_Def_Nuclease"/>
</dbReference>
<dbReference type="InterPro" id="IPR041685">
    <property type="entry name" value="AAA_GajA/Old/RecF-like"/>
</dbReference>
<feature type="domain" description="Endonuclease GajA/Old nuclease/RecF-like AAA" evidence="1">
    <location>
        <begin position="1"/>
        <end position="89"/>
    </location>
</feature>
<reference evidence="3 4" key="1">
    <citation type="submission" date="2016-01" db="EMBL/GenBank/DDBJ databases">
        <title>Genome sequencing of Roseivirga seohaensis SW-152.</title>
        <authorList>
            <person name="Selvaratnam C."/>
            <person name="Thevarajoo S."/>
            <person name="Goh K.M."/>
            <person name="Ee R."/>
            <person name="Chan K.-G."/>
            <person name="Chong C.S."/>
        </authorList>
    </citation>
    <scope>NUCLEOTIDE SEQUENCE [LARGE SCALE GENOMIC DNA]</scope>
    <source>
        <strain evidence="3 4">SW-152</strain>
    </source>
</reference>
<dbReference type="GO" id="GO:0004519">
    <property type="term" value="F:endonuclease activity"/>
    <property type="evidence" value="ECO:0007669"/>
    <property type="project" value="UniProtKB-KW"/>
</dbReference>
<dbReference type="STRING" id="1914963.AWW67_13475"/>
<dbReference type="Pfam" id="PF13175">
    <property type="entry name" value="AAA_15"/>
    <property type="match status" value="2"/>
</dbReference>
<evidence type="ECO:0000313" key="4">
    <source>
        <dbReference type="Proteomes" id="UP000075663"/>
    </source>
</evidence>
<accession>A0A150XKW1</accession>
<gene>
    <name evidence="3" type="ORF">AWW67_13475</name>
</gene>
<organism evidence="3 4">
    <name type="scientific">Roseivirga seohaensis</name>
    <dbReference type="NCBI Taxonomy" id="1914963"/>
    <lineage>
        <taxon>Bacteria</taxon>
        <taxon>Pseudomonadati</taxon>
        <taxon>Bacteroidota</taxon>
        <taxon>Cytophagia</taxon>
        <taxon>Cytophagales</taxon>
        <taxon>Roseivirgaceae</taxon>
        <taxon>Roseivirga</taxon>
    </lineage>
</organism>
<evidence type="ECO:0000313" key="3">
    <source>
        <dbReference type="EMBL" id="KYG79378.1"/>
    </source>
</evidence>
<comment type="caution">
    <text evidence="3">The sequence shown here is derived from an EMBL/GenBank/DDBJ whole genome shotgun (WGS) entry which is preliminary data.</text>
</comment>
<sequence>MKITKLKIENFRGIEKAELYFNGNTVLVGDNNTGKSTVLEAIDLVLGPERLSRYPVIDEHDFYAGKYISPSELEDEDIENPKIKIEVIVNDLNEDQETRFSNNLEWWDSNSKSLLEGPPANATDQDNVKAALRIHFIGYYDEEEDDFFGETYFSSPQLEDETFTKFGRSDKRICGFLFLRTLRTGSRALSLEKGSLLDVILRLQELRPKMWEDILSELRQIPIAENPEIGISPILEKVQKSVRSFVPSEWAVDPHLRVSDLTRVHLRKLLTVFMGTGAMVDDETEYAAPFQHQGTGTINTLVLSLLTMIAELKQNVIFAMEEPEIAIPPHTQKRIVNSVTGKSAQAIFTSHSPYVLEEFDPQNILVVKKTGGELTGSIAKYPPAVKPKKYREEFKRRFCETLLARRVLIAEGRTEYEAFTTAARRLNDLDSDKYTSLEALGIAVINAETDSQIEPLGKFYKDLGKEVFGVFDQQTDESRAAIEAVIDHPYEAPEDKFEKVVLNQTAESGLRKFALSLVEIDEWPPHLTDRTPTEEMSFEDLKETLKRYFNWSKGSGTAADLFSICSIHEIPEYVKSTLEAIKNIVDPKAEDAADLDHDEAQAAE</sequence>
<proteinExistence type="predicted"/>
<dbReference type="Proteomes" id="UP000075663">
    <property type="component" value="Unassembled WGS sequence"/>
</dbReference>
<dbReference type="SUPFAM" id="SSF52540">
    <property type="entry name" value="P-loop containing nucleoside triphosphate hydrolases"/>
    <property type="match status" value="1"/>
</dbReference>
<dbReference type="InterPro" id="IPR034139">
    <property type="entry name" value="TOPRIM_OLD"/>
</dbReference>
<dbReference type="Gene3D" id="3.40.50.300">
    <property type="entry name" value="P-loop containing nucleotide triphosphate hydrolases"/>
    <property type="match status" value="1"/>
</dbReference>
<feature type="domain" description="Endonuclease GajA/Old nuclease/RecF-like AAA" evidence="1">
    <location>
        <begin position="273"/>
        <end position="355"/>
    </location>
</feature>
<dbReference type="PANTHER" id="PTHR43581">
    <property type="entry name" value="ATP/GTP PHOSPHATASE"/>
    <property type="match status" value="1"/>
</dbReference>
<evidence type="ECO:0000259" key="1">
    <source>
        <dbReference type="Pfam" id="PF13175"/>
    </source>
</evidence>
<protein>
    <submittedName>
        <fullName evidence="3">ATP-dependent endonuclease</fullName>
    </submittedName>
</protein>
<dbReference type="AlphaFoldDB" id="A0A150XKW1"/>
<keyword evidence="3" id="KW-0378">Hydrolase</keyword>
<keyword evidence="3" id="KW-0540">Nuclease</keyword>
<dbReference type="RefSeq" id="WP_062303529.1">
    <property type="nucleotide sequence ID" value="NZ_LRPB01000049.1"/>
</dbReference>
<name>A0A150XKW1_9BACT</name>
<dbReference type="Pfam" id="PF20469">
    <property type="entry name" value="OLD-like_TOPRIM"/>
    <property type="match status" value="1"/>
</dbReference>